<dbReference type="HOGENOM" id="CLU_1801616_0_0_2"/>
<reference evidence="1 2" key="2">
    <citation type="journal article" date="2016" name="ISME J.">
        <title>Physiological and genomic characterization of two novel marine thaumarchaeal strains indicates niche differentiation.</title>
        <authorList>
            <person name="Bayer B."/>
            <person name="Vojvoda J."/>
            <person name="Offre P."/>
            <person name="Alves R.J."/>
            <person name="Elisabeth N.H."/>
            <person name="Garcia J.A."/>
            <person name="Volland J.M."/>
            <person name="Srivastava A."/>
            <person name="Schleper C."/>
            <person name="Herndl G.J."/>
        </authorList>
    </citation>
    <scope>NUCLEOTIDE SEQUENCE [LARGE SCALE GENOMIC DNA]</scope>
    <source>
        <strain evidence="1 2">D3C</strain>
    </source>
</reference>
<protein>
    <submittedName>
        <fullName evidence="1">Uncharacterized protein</fullName>
    </submittedName>
</protein>
<dbReference type="KEGG" id="nid:NPIRD3C_0922"/>
<evidence type="ECO:0000313" key="1">
    <source>
        <dbReference type="EMBL" id="AJM92134.1"/>
    </source>
</evidence>
<dbReference type="Proteomes" id="UP000032027">
    <property type="component" value="Chromosome"/>
</dbReference>
<dbReference type="Gene3D" id="3.40.1410.10">
    <property type="entry name" value="Chorismate lyase-like"/>
    <property type="match status" value="1"/>
</dbReference>
<dbReference type="RefSeq" id="WP_237087736.1">
    <property type="nucleotide sequence ID" value="NZ_CP010868.1"/>
</dbReference>
<evidence type="ECO:0000313" key="2">
    <source>
        <dbReference type="Proteomes" id="UP000032027"/>
    </source>
</evidence>
<keyword evidence="2" id="KW-1185">Reference proteome</keyword>
<organism evidence="1 2">
    <name type="scientific">Nitrosopumilus piranensis</name>
    <dbReference type="NCBI Taxonomy" id="1582439"/>
    <lineage>
        <taxon>Archaea</taxon>
        <taxon>Nitrososphaerota</taxon>
        <taxon>Nitrososphaeria</taxon>
        <taxon>Nitrosopumilales</taxon>
        <taxon>Nitrosopumilaceae</taxon>
        <taxon>Nitrosopumilus</taxon>
    </lineage>
</organism>
<accession>A0A0C5BV92</accession>
<dbReference type="InterPro" id="IPR028978">
    <property type="entry name" value="Chorismate_lyase_/UTRA_dom_sf"/>
</dbReference>
<sequence length="143" mass="15918">MLNKILAAPVGQVVNVLGKVLDSNIQLQVVEQSAVAPHHFERKVTISSNQLPVIKAQVKFDSRQLPKVILDELLKKKQGIGSILIQNNISATRKILSLDKEYGQNKTTREYQISVDGTVWFIISEEIRLDSLGSSDNRGTTPR</sequence>
<reference evidence="1 2" key="3">
    <citation type="journal article" date="2019" name="Int. J. Syst. Evol. Microbiol.">
        <title>Nitrosopumilus adriaticus sp. nov. and Nitrosopumilus piranensis sp. nov., two ammonia-oxidizing archaea from the Adriatic Sea and members of the class Nitrososphaeria.</title>
        <authorList>
            <person name="Bayer B."/>
            <person name="Vojvoda J."/>
            <person name="Reinthaler T."/>
            <person name="Reyes C."/>
            <person name="Pinto M."/>
            <person name="Herndl G.J."/>
        </authorList>
    </citation>
    <scope>NUCLEOTIDE SEQUENCE [LARGE SCALE GENOMIC DNA]</scope>
    <source>
        <strain evidence="1 2">D3C</strain>
    </source>
</reference>
<gene>
    <name evidence="1" type="ORF">NPIRD3C_0922</name>
</gene>
<dbReference type="GeneID" id="41600091"/>
<dbReference type="AlphaFoldDB" id="A0A0C5BV92"/>
<name>A0A0C5BV92_9ARCH</name>
<reference evidence="2" key="1">
    <citation type="submission" date="2015-02" db="EMBL/GenBank/DDBJ databases">
        <title>Characterization of two novel Thaumarchaeota isolated from the Northern Adriatic Sea.</title>
        <authorList>
            <person name="Bayer B."/>
            <person name="Vojvoda J."/>
            <person name="Offre P."/>
            <person name="Srivastava A."/>
            <person name="Elisabeth N."/>
            <person name="Garcia J.A.L."/>
            <person name="Schleper C."/>
            <person name="Herndl G.J."/>
        </authorList>
    </citation>
    <scope>NUCLEOTIDE SEQUENCE [LARGE SCALE GENOMIC DNA]</scope>
    <source>
        <strain evidence="2">D3C</strain>
    </source>
</reference>
<dbReference type="EMBL" id="CP010868">
    <property type="protein sequence ID" value="AJM92134.1"/>
    <property type="molecule type" value="Genomic_DNA"/>
</dbReference>
<proteinExistence type="predicted"/>
<dbReference type="STRING" id="1582439.NPIRD3C_0922"/>
<dbReference type="SUPFAM" id="SSF64288">
    <property type="entry name" value="Chorismate lyase-like"/>
    <property type="match status" value="1"/>
</dbReference>